<feature type="transmembrane region" description="Helical" evidence="1">
    <location>
        <begin position="12"/>
        <end position="30"/>
    </location>
</feature>
<dbReference type="Proteomes" id="UP001157161">
    <property type="component" value="Unassembled WGS sequence"/>
</dbReference>
<evidence type="ECO:0000256" key="1">
    <source>
        <dbReference type="SAM" id="Phobius"/>
    </source>
</evidence>
<sequence>MAASVEEVSYEMGSLSAVAVLGSLLTFVYASTVRLPTGSPDVASESLADALAAADGNADVIAAATTAFDTAYLVTMIVLGAMLAIGAVVTNRLLRAYGRRSQAMEFAENH</sequence>
<protein>
    <recommendedName>
        <fullName evidence="4">MFS transporter</fullName>
    </recommendedName>
</protein>
<reference evidence="2" key="1">
    <citation type="journal article" date="2014" name="Int. J. Syst. Evol. Microbiol.">
        <title>Complete genome sequence of Corynebacterium casei LMG S-19264T (=DSM 44701T), isolated from a smear-ripened cheese.</title>
        <authorList>
            <consortium name="US DOE Joint Genome Institute (JGI-PGF)"/>
            <person name="Walter F."/>
            <person name="Albersmeier A."/>
            <person name="Kalinowski J."/>
            <person name="Ruckert C."/>
        </authorList>
    </citation>
    <scope>NUCLEOTIDE SEQUENCE</scope>
    <source>
        <strain evidence="2">NBRC 112290</strain>
    </source>
</reference>
<name>A0AA37XCP5_9MICO</name>
<gene>
    <name evidence="2" type="ORF">GCM10025875_01270</name>
</gene>
<evidence type="ECO:0008006" key="4">
    <source>
        <dbReference type="Google" id="ProtNLM"/>
    </source>
</evidence>
<accession>A0AA37XCP5</accession>
<keyword evidence="1" id="KW-0472">Membrane</keyword>
<keyword evidence="3" id="KW-1185">Reference proteome</keyword>
<dbReference type="EMBL" id="BSUM01000001">
    <property type="protein sequence ID" value="GMA30135.1"/>
    <property type="molecule type" value="Genomic_DNA"/>
</dbReference>
<keyword evidence="1" id="KW-1133">Transmembrane helix</keyword>
<reference evidence="2" key="2">
    <citation type="submission" date="2023-02" db="EMBL/GenBank/DDBJ databases">
        <authorList>
            <person name="Sun Q."/>
            <person name="Mori K."/>
        </authorList>
    </citation>
    <scope>NUCLEOTIDE SEQUENCE</scope>
    <source>
        <strain evidence="2">NBRC 112290</strain>
    </source>
</reference>
<organism evidence="2 3">
    <name type="scientific">Litorihabitans aurantiacus</name>
    <dbReference type="NCBI Taxonomy" id="1930061"/>
    <lineage>
        <taxon>Bacteria</taxon>
        <taxon>Bacillati</taxon>
        <taxon>Actinomycetota</taxon>
        <taxon>Actinomycetes</taxon>
        <taxon>Micrococcales</taxon>
        <taxon>Beutenbergiaceae</taxon>
        <taxon>Litorihabitans</taxon>
    </lineage>
</organism>
<keyword evidence="1" id="KW-0812">Transmembrane</keyword>
<proteinExistence type="predicted"/>
<dbReference type="AlphaFoldDB" id="A0AA37XCP5"/>
<feature type="transmembrane region" description="Helical" evidence="1">
    <location>
        <begin position="71"/>
        <end position="94"/>
    </location>
</feature>
<evidence type="ECO:0000313" key="3">
    <source>
        <dbReference type="Proteomes" id="UP001157161"/>
    </source>
</evidence>
<evidence type="ECO:0000313" key="2">
    <source>
        <dbReference type="EMBL" id="GMA30135.1"/>
    </source>
</evidence>
<comment type="caution">
    <text evidence="2">The sequence shown here is derived from an EMBL/GenBank/DDBJ whole genome shotgun (WGS) entry which is preliminary data.</text>
</comment>